<gene>
    <name evidence="3" type="ORF">KK488_12830</name>
</gene>
<sequence length="245" mass="25754">MASPIMLVTGGSRGIGAAIARLAAERGYDVALTYTSKPDEAEQVATEIRGKGRRALVVKADLGVEADIVRMFEEVDTGLGRLTCLVNNAGILPRPSRLADADWADLRRVMEINLLGAEIACLEAIKRMSTKRGGTGGSIVLMGSRAGFYGAPGRAIAYATSKGALDAFTYGLGKEVAAEGIRVNIVSPGPISTDMNNEVSQPDRIQEIPMGRYGRADEVAKAVLFLASDEASFTSSASLMVSGAR</sequence>
<dbReference type="PRINTS" id="PR00080">
    <property type="entry name" value="SDRFAMILY"/>
</dbReference>
<organism evidence="3 4">
    <name type="scientific">Sphingobium nicotianae</name>
    <dbReference type="NCBI Taxonomy" id="2782607"/>
    <lineage>
        <taxon>Bacteria</taxon>
        <taxon>Pseudomonadati</taxon>
        <taxon>Pseudomonadota</taxon>
        <taxon>Alphaproteobacteria</taxon>
        <taxon>Sphingomonadales</taxon>
        <taxon>Sphingomonadaceae</taxon>
        <taxon>Sphingobium</taxon>
    </lineage>
</organism>
<dbReference type="PANTHER" id="PTHR42760">
    <property type="entry name" value="SHORT-CHAIN DEHYDROGENASES/REDUCTASES FAMILY MEMBER"/>
    <property type="match status" value="1"/>
</dbReference>
<comment type="catalytic activity">
    <reaction evidence="2">
        <text>2,5-dichlorocyclohexa-2,5-dien-1,4-diol + NAD(+) = 2,5-dichlorohydroquinone + NADH + H(+)</text>
        <dbReference type="Rhea" id="RHEA:15741"/>
        <dbReference type="ChEBI" id="CHEBI:15378"/>
        <dbReference type="ChEBI" id="CHEBI:27545"/>
        <dbReference type="ChEBI" id="CHEBI:28975"/>
        <dbReference type="ChEBI" id="CHEBI:57540"/>
        <dbReference type="ChEBI" id="CHEBI:57945"/>
    </reaction>
</comment>
<name>A0A9X1IRT7_9SPHN</name>
<evidence type="ECO:0000256" key="2">
    <source>
        <dbReference type="ARBA" id="ARBA00051383"/>
    </source>
</evidence>
<evidence type="ECO:0000313" key="3">
    <source>
        <dbReference type="EMBL" id="MBT2187831.1"/>
    </source>
</evidence>
<dbReference type="FunFam" id="3.40.50.720:FF:000084">
    <property type="entry name" value="Short-chain dehydrogenase reductase"/>
    <property type="match status" value="1"/>
</dbReference>
<dbReference type="Pfam" id="PF13561">
    <property type="entry name" value="adh_short_C2"/>
    <property type="match status" value="1"/>
</dbReference>
<protein>
    <submittedName>
        <fullName evidence="3">SDR family oxidoreductase</fullName>
    </submittedName>
</protein>
<dbReference type="EMBL" id="JAHGAW010000008">
    <property type="protein sequence ID" value="MBT2187831.1"/>
    <property type="molecule type" value="Genomic_DNA"/>
</dbReference>
<dbReference type="GO" id="GO:0030497">
    <property type="term" value="P:fatty acid elongation"/>
    <property type="evidence" value="ECO:0007669"/>
    <property type="project" value="TreeGrafter"/>
</dbReference>
<keyword evidence="4" id="KW-1185">Reference proteome</keyword>
<dbReference type="PANTHER" id="PTHR42760:SF40">
    <property type="entry name" value="3-OXOACYL-[ACYL-CARRIER-PROTEIN] REDUCTASE, CHLOROPLASTIC"/>
    <property type="match status" value="1"/>
</dbReference>
<dbReference type="AlphaFoldDB" id="A0A9X1IRT7"/>
<reference evidence="3" key="1">
    <citation type="submission" date="2021-05" db="EMBL/GenBank/DDBJ databases">
        <title>Genome of Sphingobium sp. strain.</title>
        <authorList>
            <person name="Fan R."/>
        </authorList>
    </citation>
    <scope>NUCLEOTIDE SEQUENCE</scope>
    <source>
        <strain evidence="3">H33</strain>
    </source>
</reference>
<dbReference type="RefSeq" id="WP_214624087.1">
    <property type="nucleotide sequence ID" value="NZ_JAHGAW010000008.1"/>
</dbReference>
<evidence type="ECO:0000256" key="1">
    <source>
        <dbReference type="ARBA" id="ARBA00006484"/>
    </source>
</evidence>
<dbReference type="CDD" id="cd05233">
    <property type="entry name" value="SDR_c"/>
    <property type="match status" value="1"/>
</dbReference>
<dbReference type="InterPro" id="IPR036291">
    <property type="entry name" value="NAD(P)-bd_dom_sf"/>
</dbReference>
<dbReference type="Gene3D" id="3.40.50.720">
    <property type="entry name" value="NAD(P)-binding Rossmann-like Domain"/>
    <property type="match status" value="1"/>
</dbReference>
<dbReference type="SUPFAM" id="SSF51735">
    <property type="entry name" value="NAD(P)-binding Rossmann-fold domains"/>
    <property type="match status" value="1"/>
</dbReference>
<evidence type="ECO:0000313" key="4">
    <source>
        <dbReference type="Proteomes" id="UP001138757"/>
    </source>
</evidence>
<dbReference type="GO" id="GO:0016616">
    <property type="term" value="F:oxidoreductase activity, acting on the CH-OH group of donors, NAD or NADP as acceptor"/>
    <property type="evidence" value="ECO:0007669"/>
    <property type="project" value="TreeGrafter"/>
</dbReference>
<dbReference type="Proteomes" id="UP001138757">
    <property type="component" value="Unassembled WGS sequence"/>
</dbReference>
<proteinExistence type="inferred from homology"/>
<dbReference type="PRINTS" id="PR00081">
    <property type="entry name" value="GDHRDH"/>
</dbReference>
<comment type="similarity">
    <text evidence="1">Belongs to the short-chain dehydrogenases/reductases (SDR) family.</text>
</comment>
<dbReference type="InterPro" id="IPR002347">
    <property type="entry name" value="SDR_fam"/>
</dbReference>
<accession>A0A9X1IRT7</accession>
<comment type="caution">
    <text evidence="3">The sequence shown here is derived from an EMBL/GenBank/DDBJ whole genome shotgun (WGS) entry which is preliminary data.</text>
</comment>